<dbReference type="CDD" id="cd16914">
    <property type="entry name" value="EcfT"/>
    <property type="match status" value="1"/>
</dbReference>
<evidence type="ECO:0000313" key="7">
    <source>
        <dbReference type="Proteomes" id="UP000547973"/>
    </source>
</evidence>
<organism evidence="6 7">
    <name type="scientific">Demequina lutea</name>
    <dbReference type="NCBI Taxonomy" id="431489"/>
    <lineage>
        <taxon>Bacteria</taxon>
        <taxon>Bacillati</taxon>
        <taxon>Actinomycetota</taxon>
        <taxon>Actinomycetes</taxon>
        <taxon>Micrococcales</taxon>
        <taxon>Demequinaceae</taxon>
        <taxon>Demequina</taxon>
    </lineage>
</organism>
<proteinExistence type="predicted"/>
<keyword evidence="7" id="KW-1185">Reference proteome</keyword>
<feature type="transmembrane region" description="Helical" evidence="5">
    <location>
        <begin position="89"/>
        <end position="109"/>
    </location>
</feature>
<dbReference type="GO" id="GO:0005886">
    <property type="term" value="C:plasma membrane"/>
    <property type="evidence" value="ECO:0007669"/>
    <property type="project" value="TreeGrafter"/>
</dbReference>
<feature type="transmembrane region" description="Helical" evidence="5">
    <location>
        <begin position="62"/>
        <end position="83"/>
    </location>
</feature>
<reference evidence="6 7" key="1">
    <citation type="submission" date="2020-07" db="EMBL/GenBank/DDBJ databases">
        <title>Sequencing the genomes of 1000 actinobacteria strains.</title>
        <authorList>
            <person name="Klenk H.-P."/>
        </authorList>
    </citation>
    <scope>NUCLEOTIDE SEQUENCE [LARGE SCALE GENOMIC DNA]</scope>
    <source>
        <strain evidence="6 7">DSM 19970</strain>
    </source>
</reference>
<evidence type="ECO:0000256" key="3">
    <source>
        <dbReference type="ARBA" id="ARBA00022989"/>
    </source>
</evidence>
<dbReference type="InterPro" id="IPR003339">
    <property type="entry name" value="ABC/ECF_trnsptr_transmembrane"/>
</dbReference>
<evidence type="ECO:0000313" key="6">
    <source>
        <dbReference type="EMBL" id="NYI41036.1"/>
    </source>
</evidence>
<feature type="transmembrane region" description="Helical" evidence="5">
    <location>
        <begin position="232"/>
        <end position="251"/>
    </location>
</feature>
<dbReference type="Proteomes" id="UP000547973">
    <property type="component" value="Unassembled WGS sequence"/>
</dbReference>
<keyword evidence="4 5" id="KW-0472">Membrane</keyword>
<accession>A0A7Y9ZCX5</accession>
<dbReference type="RefSeq" id="WP_062075288.1">
    <property type="nucleotide sequence ID" value="NZ_BBRC01000007.1"/>
</dbReference>
<feature type="transmembrane region" description="Helical" evidence="5">
    <location>
        <begin position="32"/>
        <end position="50"/>
    </location>
</feature>
<dbReference type="PANTHER" id="PTHR33514">
    <property type="entry name" value="PROTEIN ABCI12, CHLOROPLASTIC"/>
    <property type="match status" value="1"/>
</dbReference>
<comment type="subcellular location">
    <subcellularLocation>
        <location evidence="1">Membrane</location>
        <topology evidence="1">Multi-pass membrane protein</topology>
    </subcellularLocation>
</comment>
<feature type="transmembrane region" description="Helical" evidence="5">
    <location>
        <begin position="116"/>
        <end position="139"/>
    </location>
</feature>
<comment type="caution">
    <text evidence="6">The sequence shown here is derived from an EMBL/GenBank/DDBJ whole genome shotgun (WGS) entry which is preliminary data.</text>
</comment>
<evidence type="ECO:0000256" key="5">
    <source>
        <dbReference type="SAM" id="Phobius"/>
    </source>
</evidence>
<dbReference type="AlphaFoldDB" id="A0A7Y9ZCX5"/>
<sequence>MPALLSPHATVHPLAWWGWASGMAIATTRSPGVISTGLLIAALVLVVVACRGGSPFARAFPAYLALAATIVVIRVVFYVLVGIKGGTGVVLRLPSIPLPTWAGGIELLGPVTRSGLLSAVSTGLALGALLLCFGAAIALTDPQRTLRSLPASLHLLGTATVIAMTLAPQLVASWNRVRKAQGLRGQRLRRAHAVSATTFPVLQDALERSLKIAASMDSRGYARLRSGGGRSVLAFMVTALLGAALGTYALMDGTTPRWLSIPLLVGGAVAAVLGSAIASRRIKATRFRPDTWGTRESLILVSGAAVAALAVVGAASGTPTTAGWSAVFLLGAVVAVGPIPVVMAI</sequence>
<evidence type="ECO:0000256" key="1">
    <source>
        <dbReference type="ARBA" id="ARBA00004141"/>
    </source>
</evidence>
<evidence type="ECO:0000256" key="2">
    <source>
        <dbReference type="ARBA" id="ARBA00022692"/>
    </source>
</evidence>
<keyword evidence="2 5" id="KW-0812">Transmembrane</keyword>
<feature type="transmembrane region" description="Helical" evidence="5">
    <location>
        <begin position="151"/>
        <end position="174"/>
    </location>
</feature>
<name>A0A7Y9ZCX5_9MICO</name>
<feature type="transmembrane region" description="Helical" evidence="5">
    <location>
        <begin position="322"/>
        <end position="344"/>
    </location>
</feature>
<feature type="transmembrane region" description="Helical" evidence="5">
    <location>
        <begin position="298"/>
        <end position="316"/>
    </location>
</feature>
<dbReference type="OrthoDB" id="5187293at2"/>
<protein>
    <submittedName>
        <fullName evidence="6">Energy-coupling factor transport system permease protein</fullName>
    </submittedName>
</protein>
<keyword evidence="3 5" id="KW-1133">Transmembrane helix</keyword>
<feature type="transmembrane region" description="Helical" evidence="5">
    <location>
        <begin position="257"/>
        <end position="278"/>
    </location>
</feature>
<evidence type="ECO:0000256" key="4">
    <source>
        <dbReference type="ARBA" id="ARBA00023136"/>
    </source>
</evidence>
<dbReference type="EMBL" id="JACBZO010000001">
    <property type="protein sequence ID" value="NYI41036.1"/>
    <property type="molecule type" value="Genomic_DNA"/>
</dbReference>
<dbReference type="Pfam" id="PF02361">
    <property type="entry name" value="CbiQ"/>
    <property type="match status" value="1"/>
</dbReference>
<dbReference type="PANTHER" id="PTHR33514:SF15">
    <property type="entry name" value="COBALT TRANSPORT PROTEIN"/>
    <property type="match status" value="1"/>
</dbReference>
<gene>
    <name evidence="6" type="ORF">BKA03_001155</name>
</gene>